<dbReference type="GO" id="GO:0005525">
    <property type="term" value="F:GTP binding"/>
    <property type="evidence" value="ECO:0007669"/>
    <property type="project" value="UniProtKB-KW"/>
</dbReference>
<dbReference type="GO" id="GO:0030488">
    <property type="term" value="P:tRNA methylation"/>
    <property type="evidence" value="ECO:0007669"/>
    <property type="project" value="TreeGrafter"/>
</dbReference>
<keyword evidence="2" id="KW-0342">GTP-binding</keyword>
<dbReference type="AlphaFoldDB" id="A0A1H3LU13"/>
<evidence type="ECO:0000259" key="3">
    <source>
        <dbReference type="Pfam" id="PF01926"/>
    </source>
</evidence>
<dbReference type="PANTHER" id="PTHR42714">
    <property type="entry name" value="TRNA MODIFICATION GTPASE GTPBP3"/>
    <property type="match status" value="1"/>
</dbReference>
<evidence type="ECO:0000256" key="1">
    <source>
        <dbReference type="ARBA" id="ARBA00022741"/>
    </source>
</evidence>
<dbReference type="InterPro" id="IPR023873">
    <property type="entry name" value="FeFe-hyd_GTPase_HydF"/>
</dbReference>
<proteinExistence type="predicted"/>
<dbReference type="SUPFAM" id="SSF52540">
    <property type="entry name" value="P-loop containing nucleoside triphosphate hydrolases"/>
    <property type="match status" value="1"/>
</dbReference>
<dbReference type="NCBIfam" id="TIGR03918">
    <property type="entry name" value="GTP_HydF"/>
    <property type="match status" value="1"/>
</dbReference>
<protein>
    <submittedName>
        <fullName evidence="6">[FeFe] hydrogenase H-cluster maturation GTPase HydF</fullName>
    </submittedName>
</protein>
<dbReference type="InterPro" id="IPR027417">
    <property type="entry name" value="P-loop_NTPase"/>
</dbReference>
<keyword evidence="7" id="KW-1185">Reference proteome</keyword>
<accession>A0A1H3LU13</accession>
<gene>
    <name evidence="6" type="ORF">SAMN02910414_02103</name>
</gene>
<dbReference type="GO" id="GO:0002098">
    <property type="term" value="P:tRNA wobble uridine modification"/>
    <property type="evidence" value="ECO:0007669"/>
    <property type="project" value="TreeGrafter"/>
</dbReference>
<dbReference type="Pfam" id="PF18128">
    <property type="entry name" value="HydF_dimer"/>
    <property type="match status" value="1"/>
</dbReference>
<dbReference type="Gene3D" id="3.40.50.11410">
    <property type="match status" value="1"/>
</dbReference>
<sequence length="425" mass="46966">MDLNSTPGALRTHISFFGIRNAGKSSLVNAITNQNVSIVSNTKGTTTDPVRKSMEILPLGPVVIIDTPGIDDEGHLGEMRVKKTKDILKETDVAILVVDFTTGITALDQELINIFVEKKLPYIIAYNKADLCEKSCNNVGVSTNKTKSQTLSTLKQNDCSTSLKNEIFVSAKNNTNIYELKEMIGHIIKNDSSVERTLLEGLIEPNDIVVLVIPIDSSAPKGRLILPQQQVLRDALDKHAIPLCCQVNELPHLLASLNKAPKLVITDSQAFKEVDKLTPSDISLTSFSILMARFKGNLKELIHGAKKLEELNNGDTILISEGCTHHRQCNDIGTVKMPNWINSFTQKQLNYEFTSGKEFPDNLSKYSLIVHCGGCMLNSKEMLSRIETAKKEGVPIVNYGIAIAHMHGILARSIDIFPIYKKILY</sequence>
<evidence type="ECO:0000256" key="2">
    <source>
        <dbReference type="ARBA" id="ARBA00023134"/>
    </source>
</evidence>
<dbReference type="Gene3D" id="3.40.50.11420">
    <property type="match status" value="1"/>
</dbReference>
<dbReference type="Pfam" id="PF01926">
    <property type="entry name" value="MMR_HSR1"/>
    <property type="match status" value="1"/>
</dbReference>
<dbReference type="OrthoDB" id="9811338at2"/>
<dbReference type="Proteomes" id="UP000183918">
    <property type="component" value="Unassembled WGS sequence"/>
</dbReference>
<feature type="domain" description="Hydrogen maturase F dimerization" evidence="4">
    <location>
        <begin position="198"/>
        <end position="296"/>
    </location>
</feature>
<organism evidence="6 7">
    <name type="scientific">Lachnobacterium bovis DSM 14045</name>
    <dbReference type="NCBI Taxonomy" id="1122142"/>
    <lineage>
        <taxon>Bacteria</taxon>
        <taxon>Bacillati</taxon>
        <taxon>Bacillota</taxon>
        <taxon>Clostridia</taxon>
        <taxon>Lachnospirales</taxon>
        <taxon>Lachnospiraceae</taxon>
        <taxon>Lachnobacterium</taxon>
    </lineage>
</organism>
<dbReference type="Pfam" id="PF18133">
    <property type="entry name" value="HydF_tetramer"/>
    <property type="match status" value="1"/>
</dbReference>
<evidence type="ECO:0000313" key="6">
    <source>
        <dbReference type="EMBL" id="SDY67579.1"/>
    </source>
</evidence>
<dbReference type="NCBIfam" id="TIGR00231">
    <property type="entry name" value="small_GTP"/>
    <property type="match status" value="1"/>
</dbReference>
<dbReference type="PANTHER" id="PTHR42714:SF6">
    <property type="entry name" value="TRANSLATION INITIATION FACTOR IF-2"/>
    <property type="match status" value="1"/>
</dbReference>
<feature type="domain" description="Hydrogen maturase F tetramerization" evidence="5">
    <location>
        <begin position="300"/>
        <end position="415"/>
    </location>
</feature>
<name>A0A1H3LU13_9FIRM</name>
<dbReference type="InterPro" id="IPR041606">
    <property type="entry name" value="HydF_dimer"/>
</dbReference>
<evidence type="ECO:0000313" key="7">
    <source>
        <dbReference type="Proteomes" id="UP000183918"/>
    </source>
</evidence>
<dbReference type="GO" id="GO:0005737">
    <property type="term" value="C:cytoplasm"/>
    <property type="evidence" value="ECO:0007669"/>
    <property type="project" value="TreeGrafter"/>
</dbReference>
<feature type="domain" description="G" evidence="3">
    <location>
        <begin position="14"/>
        <end position="128"/>
    </location>
</feature>
<dbReference type="InterPro" id="IPR040644">
    <property type="entry name" value="HydF_tetramer"/>
</dbReference>
<dbReference type="InterPro" id="IPR006073">
    <property type="entry name" value="GTP-bd"/>
</dbReference>
<dbReference type="STRING" id="1122142.SAMN02910414_02103"/>
<dbReference type="RefSeq" id="WP_074718739.1">
    <property type="nucleotide sequence ID" value="NZ_FNPG01000028.1"/>
</dbReference>
<dbReference type="InterPro" id="IPR005225">
    <property type="entry name" value="Small_GTP-bd"/>
</dbReference>
<reference evidence="6 7" key="1">
    <citation type="submission" date="2016-10" db="EMBL/GenBank/DDBJ databases">
        <authorList>
            <person name="de Groot N.N."/>
        </authorList>
    </citation>
    <scope>NUCLEOTIDE SEQUENCE [LARGE SCALE GENOMIC DNA]</scope>
    <source>
        <strain evidence="6 7">DSM 14045</strain>
    </source>
</reference>
<evidence type="ECO:0000259" key="5">
    <source>
        <dbReference type="Pfam" id="PF18133"/>
    </source>
</evidence>
<dbReference type="Gene3D" id="3.40.50.300">
    <property type="entry name" value="P-loop containing nucleotide triphosphate hydrolases"/>
    <property type="match status" value="1"/>
</dbReference>
<keyword evidence="1" id="KW-0547">Nucleotide-binding</keyword>
<evidence type="ECO:0000259" key="4">
    <source>
        <dbReference type="Pfam" id="PF18128"/>
    </source>
</evidence>
<dbReference type="EMBL" id="FNPG01000028">
    <property type="protein sequence ID" value="SDY67579.1"/>
    <property type="molecule type" value="Genomic_DNA"/>
</dbReference>
<dbReference type="CDD" id="cd00880">
    <property type="entry name" value="Era_like"/>
    <property type="match status" value="1"/>
</dbReference>